<dbReference type="RefSeq" id="WP_164657132.1">
    <property type="nucleotide sequence ID" value="NZ_JAAIJR010000285.1"/>
</dbReference>
<dbReference type="Proteomes" id="UP000471640">
    <property type="component" value="Unassembled WGS sequence"/>
</dbReference>
<evidence type="ECO:0000313" key="2">
    <source>
        <dbReference type="Proteomes" id="UP000471640"/>
    </source>
</evidence>
<dbReference type="EMBL" id="JAAIJR010000285">
    <property type="protein sequence ID" value="NEX23716.1"/>
    <property type="molecule type" value="Genomic_DNA"/>
</dbReference>
<evidence type="ECO:0000313" key="1">
    <source>
        <dbReference type="EMBL" id="NEX23716.1"/>
    </source>
</evidence>
<reference evidence="1 2" key="2">
    <citation type="submission" date="2020-02" db="EMBL/GenBank/DDBJ databases">
        <title>Genome sequences of Thiorhodococcus mannitoliphagus and Thiorhodococcus minor, purple sulfur photosynthetic bacteria in the gammaproteobacterial family, Chromatiaceae.</title>
        <authorList>
            <person name="Aviles F.A."/>
            <person name="Meyer T.E."/>
            <person name="Kyndt J.A."/>
        </authorList>
    </citation>
    <scope>NUCLEOTIDE SEQUENCE [LARGE SCALE GENOMIC DNA]</scope>
    <source>
        <strain evidence="1 2">DSM 18266</strain>
    </source>
</reference>
<protein>
    <submittedName>
        <fullName evidence="1">Uncharacterized protein</fullName>
    </submittedName>
</protein>
<proteinExistence type="predicted"/>
<gene>
    <name evidence="1" type="ORF">G3480_26195</name>
</gene>
<comment type="caution">
    <text evidence="1">The sequence shown here is derived from an EMBL/GenBank/DDBJ whole genome shotgun (WGS) entry which is preliminary data.</text>
</comment>
<sequence length="70" mass="7854">MEEGLWRRMLELGRCADGSWLGLFGSGDAGETLVGADGRTLKRLEPLHRREDQSVFGPFELERAVYGMRA</sequence>
<dbReference type="AlphaFoldDB" id="A0A6P1E3W2"/>
<organism evidence="1 2">
    <name type="scientific">Thiorhodococcus mannitoliphagus</name>
    <dbReference type="NCBI Taxonomy" id="329406"/>
    <lineage>
        <taxon>Bacteria</taxon>
        <taxon>Pseudomonadati</taxon>
        <taxon>Pseudomonadota</taxon>
        <taxon>Gammaproteobacteria</taxon>
        <taxon>Chromatiales</taxon>
        <taxon>Chromatiaceae</taxon>
        <taxon>Thiorhodococcus</taxon>
    </lineage>
</organism>
<keyword evidence="2" id="KW-1185">Reference proteome</keyword>
<reference evidence="2" key="1">
    <citation type="journal article" date="2020" name="Microbiol. Resour. Announc.">
        <title>Draft Genome Sequences of Thiorhodococcus mannitoliphagus and Thiorhodococcus minor, Purple Sulfur Photosynthetic Bacteria in the Gammaproteobacterial Family Chromatiaceae.</title>
        <authorList>
            <person name="Aviles F.A."/>
            <person name="Meyer T.E."/>
            <person name="Kyndt J.A."/>
        </authorList>
    </citation>
    <scope>NUCLEOTIDE SEQUENCE [LARGE SCALE GENOMIC DNA]</scope>
    <source>
        <strain evidence="2">DSM 18266</strain>
    </source>
</reference>
<accession>A0A6P1E3W2</accession>
<name>A0A6P1E3W2_9GAMM</name>